<feature type="region of interest" description="Disordered" evidence="1">
    <location>
        <begin position="22"/>
        <end position="46"/>
    </location>
</feature>
<reference evidence="2 3" key="1">
    <citation type="submission" date="2020-03" db="EMBL/GenBank/DDBJ databases">
        <title>Genomic Encyclopedia of Type Strains, Phase IV (KMG-IV): sequencing the most valuable type-strain genomes for metagenomic binning, comparative biology and taxonomic classification.</title>
        <authorList>
            <person name="Goeker M."/>
        </authorList>
    </citation>
    <scope>NUCLEOTIDE SEQUENCE [LARGE SCALE GENOMIC DNA]</scope>
    <source>
        <strain evidence="2 3">DSM 21299</strain>
    </source>
</reference>
<dbReference type="RefSeq" id="WP_167301963.1">
    <property type="nucleotide sequence ID" value="NZ_JAASQR010000001.1"/>
</dbReference>
<comment type="caution">
    <text evidence="2">The sequence shown here is derived from an EMBL/GenBank/DDBJ whole genome shotgun (WGS) entry which is preliminary data.</text>
</comment>
<sequence>MATITKRKSGWSVQIRRKGYQPEYRTLPTKAAAENGDHSDQEKRHSEELRMIKMLPAPMCELSLLELSSAP</sequence>
<feature type="compositionally biased region" description="Basic and acidic residues" evidence="1">
    <location>
        <begin position="35"/>
        <end position="46"/>
    </location>
</feature>
<dbReference type="AlphaFoldDB" id="A0A846M403"/>
<keyword evidence="3" id="KW-1185">Reference proteome</keyword>
<evidence type="ECO:0000256" key="1">
    <source>
        <dbReference type="SAM" id="MobiDB-lite"/>
    </source>
</evidence>
<gene>
    <name evidence="2" type="ORF">FHS54_000240</name>
</gene>
<evidence type="ECO:0000313" key="2">
    <source>
        <dbReference type="EMBL" id="NIJ15291.1"/>
    </source>
</evidence>
<dbReference type="EMBL" id="JAASQR010000001">
    <property type="protein sequence ID" value="NIJ15291.1"/>
    <property type="molecule type" value="Genomic_DNA"/>
</dbReference>
<dbReference type="Proteomes" id="UP000576821">
    <property type="component" value="Unassembled WGS sequence"/>
</dbReference>
<evidence type="ECO:0008006" key="4">
    <source>
        <dbReference type="Google" id="ProtNLM"/>
    </source>
</evidence>
<accession>A0A846M403</accession>
<organism evidence="2 3">
    <name type="scientific">Sphingobium vermicomposti</name>
    <dbReference type="NCBI Taxonomy" id="529005"/>
    <lineage>
        <taxon>Bacteria</taxon>
        <taxon>Pseudomonadati</taxon>
        <taxon>Pseudomonadota</taxon>
        <taxon>Alphaproteobacteria</taxon>
        <taxon>Sphingomonadales</taxon>
        <taxon>Sphingomonadaceae</taxon>
        <taxon>Sphingobium</taxon>
    </lineage>
</organism>
<evidence type="ECO:0000313" key="3">
    <source>
        <dbReference type="Proteomes" id="UP000576821"/>
    </source>
</evidence>
<name>A0A846M403_9SPHN</name>
<proteinExistence type="predicted"/>
<protein>
    <recommendedName>
        <fullName evidence="4">Integrase</fullName>
    </recommendedName>
</protein>